<dbReference type="Pfam" id="PF00588">
    <property type="entry name" value="SpoU_methylase"/>
    <property type="match status" value="1"/>
</dbReference>
<evidence type="ECO:0000256" key="11">
    <source>
        <dbReference type="ARBA" id="ARBA00022801"/>
    </source>
</evidence>
<feature type="binding site" evidence="20">
    <location>
        <position position="1680"/>
    </location>
    <ligand>
        <name>Mg(2+)</name>
        <dbReference type="ChEBI" id="CHEBI:18420"/>
    </ligand>
</feature>
<evidence type="ECO:0000256" key="15">
    <source>
        <dbReference type="ARBA" id="ARBA00023232"/>
    </source>
</evidence>
<evidence type="ECO:0000256" key="4">
    <source>
        <dbReference type="ARBA" id="ARBA00004782"/>
    </source>
</evidence>
<evidence type="ECO:0000256" key="1">
    <source>
        <dbReference type="ARBA" id="ARBA00000353"/>
    </source>
</evidence>
<organism evidence="24 25">
    <name type="scientific">Anopheles minimus</name>
    <dbReference type="NCBI Taxonomy" id="112268"/>
    <lineage>
        <taxon>Eukaryota</taxon>
        <taxon>Metazoa</taxon>
        <taxon>Ecdysozoa</taxon>
        <taxon>Arthropoda</taxon>
        <taxon>Hexapoda</taxon>
        <taxon>Insecta</taxon>
        <taxon>Pterygota</taxon>
        <taxon>Neoptera</taxon>
        <taxon>Endopterygota</taxon>
        <taxon>Diptera</taxon>
        <taxon>Nematocera</taxon>
        <taxon>Culicoidea</taxon>
        <taxon>Culicidae</taxon>
        <taxon>Anophelinae</taxon>
        <taxon>Anopheles</taxon>
    </lineage>
</organism>
<evidence type="ECO:0000256" key="17">
    <source>
        <dbReference type="ARBA" id="ARBA00031740"/>
    </source>
</evidence>
<dbReference type="SUPFAM" id="SSF63433">
    <property type="entry name" value="Fumarylacetoacetate hydrolase, FAH, N-terminal domain"/>
    <property type="match status" value="1"/>
</dbReference>
<dbReference type="InterPro" id="IPR005959">
    <property type="entry name" value="Fumarylacetoacetase"/>
</dbReference>
<sequence>MEYKTKYVQDLCTTNTEIYEEVLQFALNKNRFWHNVQNLRKPSLEALVYMLLIKQRGKLPNTNLDDGRFNVQCIVALIYLHHLRLQQDSETLRWVLSALTLIALIEKDNKFVRKQLETIVDDFDRELHELPIYFDVLRTLLILGKENPELVSICSGLNGERMVQRLASESNVIRMKALACLQTMMEFNTALFGQWLLLLQDPKLLIESKVFILYQLMETLLRLGDRNDDIMQTLQTDHVWLICIEGLTTKDAVCRKEALAFVQYAIRYVKQCDQKLEGQYFHWSPEKAEADRISSAWVSFVVVVEALNESQTHLILPALELIEKVDSLHTVWKNVLLRLILLHENGRVVNHGLYYFLKHRSFDLQEAELEKQFLESFNRMAVFENVPEMITLLTVYYRTDESFAYLLHTIPDIGWNSIPYYCIASVIYNRMREMDSETTKSDLSVRSIANCVKVCHNVKNVSLRYITFTLLLKSIPQVVEQMETDDSTPTLFTITKEVQKLSTIFTMSLEQFEDAVGATFCDYIKTDDVVRWLEDINVTDNFFIEQLVVRRISRNPDFEKDQLLNALLLKNHPVYLNVLQKLPELQATHVKNIIELIRTTLRNITKAKEMGQRIPPGTFSMLDQMITLMRSCNDSKCLSAWYKLVKHVRNIVITRLAYFDYAQVVAIETIQLTRLLAVCMKDYTLANTFFHSVSLKTLKDNFRRHQTTEPPSIDEVYGMITEIYLSHCQSGGPDRSKGTFASEEDWSRLIGLLDVGNIHVLTLVIDILFTEVPSPEGECYDAGRLAVVDRCYKEILNYRKSDHFMKLMEKFIEMLLMPYTRVTDAAYQDGVEIHPRVTEYLGLFLDQANTIYGLANVVFEAMFQIPVAIILNWTSFGKLLLQGMIFGEVPKRDQKLECDVVDHCGLKVPFKEHSRYVTQANARVRVLCVQFLYRIVRSNHPDAVLYLLKLERMLIERFIQITKAKERYYADSITHRQKLRIVQALCVVLKLTGTKPYPLLDIMLYETNQPNINYLLELIVADSWIDTLTIANLLRNENVKVSGIQSVFVIIWMRCCRSVVLDEQYIYLLLPWTMAQNFSTRLYAQITIKKLLAKFALIDAEPFKELYASVNSYLRQGNVERNIEKCMKDFRFNSAFDYSNLLTLANIFHNIPKVSGAPVEDIVGMAILIHCSKTLGLDKINLGRALKFNELQIEKHENLFLAQSIGGTEFVQRKIVPLKCLEPNQELLLGLPQHLCVKKMVIRDCTEGMIVVASLVNRAPNLGGLARTSEIFGVKQLVINSLKDMDDKEFKALSMTAEKWLNVGELKAHKLVEYLEEMKAKGYAIVGAEQTTGSKPIQQLQFPKKCILVLGHEKNGLPAEVLRHLDLIGEIPQFGVVRSLNVHVTGAIFMWEYVKQHHAVSEPEVTVVCVCIPYVAVPELSSHPLGTMSFVAVPQGSDFPIENLPYGVFSTAANPTARIGVAIGEKILDLSSLVSFYPENARNALQATVLNDLMSLGCDAWADVRRITKELLLEGSPLHKDAALQARALVAQSDAKMHLPANIGDYTDFYSSIHHATNVGVMFRGKENALMPNWKHLPVGYHGRASSVVVSGTPVRRPYGQTLPVDGADPAFGPCRLFDFELEMAFFVGGPPTGLGDRVSVRDAAKRVFGFVLMNDWSARDIQKWEYVPLGPFTAKNLGTSISPWIVPVAALEPFLVDNFPQDPKPFPYLQHEQKFNFDIKLEVDIKPKATGAATTVCRSNYRNLYWTALQQIAHHTVTGCNLNPGDLMASGTISGDASDSFGSMLELSWKGTKPVPLSGGESRKFLQDNDEVVIRGYCSVDGLRIGFGTCEGVVLPATPFE</sequence>
<feature type="binding site" evidence="20">
    <location>
        <position position="1656"/>
    </location>
    <ligand>
        <name>Mg(2+)</name>
        <dbReference type="ChEBI" id="CHEBI:18420"/>
    </ligand>
</feature>
<dbReference type="STRING" id="112268.A0A182WHZ4"/>
<reference evidence="25" key="1">
    <citation type="submission" date="2013-03" db="EMBL/GenBank/DDBJ databases">
        <title>The Genome Sequence of Anopheles minimus MINIMUS1.</title>
        <authorList>
            <consortium name="The Broad Institute Genomics Platform"/>
            <person name="Neafsey D.E."/>
            <person name="Walton C."/>
            <person name="Walker B."/>
            <person name="Young S.K."/>
            <person name="Zeng Q."/>
            <person name="Gargeya S."/>
            <person name="Fitzgerald M."/>
            <person name="Haas B."/>
            <person name="Abouelleil A."/>
            <person name="Allen A.W."/>
            <person name="Alvarado L."/>
            <person name="Arachchi H.M."/>
            <person name="Berlin A.M."/>
            <person name="Chapman S.B."/>
            <person name="Gainer-Dewar J."/>
            <person name="Goldberg J."/>
            <person name="Griggs A."/>
            <person name="Gujja S."/>
            <person name="Hansen M."/>
            <person name="Howarth C."/>
            <person name="Imamovic A."/>
            <person name="Ireland A."/>
            <person name="Larimer J."/>
            <person name="McCowan C."/>
            <person name="Murphy C."/>
            <person name="Pearson M."/>
            <person name="Poon T.W."/>
            <person name="Priest M."/>
            <person name="Roberts A."/>
            <person name="Saif S."/>
            <person name="Shea T."/>
            <person name="Sisk P."/>
            <person name="Sykes S."/>
            <person name="Wortman J."/>
            <person name="Nusbaum C."/>
            <person name="Birren B."/>
        </authorList>
    </citation>
    <scope>NUCLEOTIDE SEQUENCE [LARGE SCALE GENOMIC DNA]</scope>
    <source>
        <strain evidence="25">MINIMUS1</strain>
    </source>
</reference>
<evidence type="ECO:0000259" key="23">
    <source>
        <dbReference type="Pfam" id="PF09298"/>
    </source>
</evidence>
<dbReference type="SUPFAM" id="SSF56529">
    <property type="entry name" value="FAH"/>
    <property type="match status" value="1"/>
</dbReference>
<dbReference type="InterPro" id="IPR001537">
    <property type="entry name" value="SpoU_MeTrfase"/>
</dbReference>
<dbReference type="GO" id="GO:0006572">
    <property type="term" value="P:L-tyrosine catabolic process"/>
    <property type="evidence" value="ECO:0007669"/>
    <property type="project" value="UniProtKB-KW"/>
</dbReference>
<proteinExistence type="inferred from homology"/>
<dbReference type="GO" id="GO:1902000">
    <property type="term" value="P:homogentisate catabolic process"/>
    <property type="evidence" value="ECO:0007669"/>
    <property type="project" value="TreeGrafter"/>
</dbReference>
<evidence type="ECO:0000259" key="22">
    <source>
        <dbReference type="Pfam" id="PF01557"/>
    </source>
</evidence>
<accession>A0A182WHZ4</accession>
<dbReference type="NCBIfam" id="TIGR01266">
    <property type="entry name" value="fum_ac_acetase"/>
    <property type="match status" value="1"/>
</dbReference>
<feature type="binding site" evidence="20">
    <location>
        <position position="1656"/>
    </location>
    <ligand>
        <name>Ca(2+)</name>
        <dbReference type="ChEBI" id="CHEBI:29108"/>
    </ligand>
</feature>
<feature type="binding site" evidence="20">
    <location>
        <position position="1621"/>
    </location>
    <ligand>
        <name>Ca(2+)</name>
        <dbReference type="ChEBI" id="CHEBI:29108"/>
    </ligand>
</feature>
<evidence type="ECO:0000256" key="19">
    <source>
        <dbReference type="PIRSR" id="PIRSR605959-2"/>
    </source>
</evidence>
<keyword evidence="12 20" id="KW-0106">Calcium</keyword>
<dbReference type="GO" id="GO:0006559">
    <property type="term" value="P:L-phenylalanine catabolic process"/>
    <property type="evidence" value="ECO:0007669"/>
    <property type="project" value="UniProtKB-UniPathway"/>
</dbReference>
<evidence type="ECO:0000256" key="16">
    <source>
        <dbReference type="ARBA" id="ARBA00030270"/>
    </source>
</evidence>
<keyword evidence="9" id="KW-0808">Transferase</keyword>
<dbReference type="SUPFAM" id="SSF48371">
    <property type="entry name" value="ARM repeat"/>
    <property type="match status" value="1"/>
</dbReference>
<feature type="binding site" evidence="19">
    <location>
        <position position="1667"/>
    </location>
    <ligand>
        <name>substrate</name>
    </ligand>
</feature>
<dbReference type="SUPFAM" id="SSF75217">
    <property type="entry name" value="alpha/beta knot"/>
    <property type="match status" value="1"/>
</dbReference>
<evidence type="ECO:0000256" key="18">
    <source>
        <dbReference type="PIRSR" id="PIRSR605959-1"/>
    </source>
</evidence>
<dbReference type="UniPathway" id="UPA00139">
    <property type="reaction ID" value="UER00341"/>
</dbReference>
<feature type="domain" description="tRNA/rRNA methyltransferase SpoU type" evidence="21">
    <location>
        <begin position="1249"/>
        <end position="1391"/>
    </location>
</feature>
<dbReference type="InterPro" id="IPR011234">
    <property type="entry name" value="Fumarylacetoacetase-like_C"/>
</dbReference>
<dbReference type="InterPro" id="IPR036663">
    <property type="entry name" value="Fumarylacetoacetase_C_sf"/>
</dbReference>
<dbReference type="PANTHER" id="PTHR43069">
    <property type="entry name" value="FUMARYLACETOACETASE"/>
    <property type="match status" value="1"/>
</dbReference>
<dbReference type="InterPro" id="IPR016024">
    <property type="entry name" value="ARM-type_fold"/>
</dbReference>
<evidence type="ECO:0000256" key="9">
    <source>
        <dbReference type="ARBA" id="ARBA00022679"/>
    </source>
</evidence>
<feature type="binding site" evidence="20">
    <location>
        <position position="1548"/>
    </location>
    <ligand>
        <name>Ca(2+)</name>
        <dbReference type="ChEBI" id="CHEBI:29108"/>
    </ligand>
</feature>
<keyword evidence="11" id="KW-0378">Hydrolase</keyword>
<protein>
    <recommendedName>
        <fullName evidence="7">Fumarylacetoacetase</fullName>
        <ecNumber evidence="6">3.7.1.2</ecNumber>
    </recommendedName>
    <alternativeName>
        <fullName evidence="16">Beta-diketonase</fullName>
    </alternativeName>
    <alternativeName>
        <fullName evidence="17">Fumarylacetoacetate hydrolase</fullName>
    </alternativeName>
</protein>
<keyword evidence="10 20" id="KW-0479">Metal-binding</keyword>
<dbReference type="InterPro" id="IPR015377">
    <property type="entry name" value="Fumarylacetoacetase_N"/>
</dbReference>
<dbReference type="EnsemblMetazoa" id="AMIN009998-RA">
    <property type="protein sequence ID" value="AMIN009998-PA"/>
    <property type="gene ID" value="AMIN009998"/>
</dbReference>
<keyword evidence="25" id="KW-1185">Reference proteome</keyword>
<dbReference type="CDD" id="cd18091">
    <property type="entry name" value="SpoU-like_TRM3-like"/>
    <property type="match status" value="1"/>
</dbReference>
<keyword evidence="8" id="KW-0489">Methyltransferase</keyword>
<feature type="domain" description="Fumarylacetoacetase N-terminal" evidence="23">
    <location>
        <begin position="1442"/>
        <end position="1540"/>
    </location>
</feature>
<evidence type="ECO:0000313" key="25">
    <source>
        <dbReference type="Proteomes" id="UP000075920"/>
    </source>
</evidence>
<feature type="binding site" evidence="19">
    <location>
        <position position="1550"/>
    </location>
    <ligand>
        <name>substrate</name>
    </ligand>
</feature>
<keyword evidence="15" id="KW-0585">Phenylalanine catabolism</keyword>
<dbReference type="InterPro" id="IPR029026">
    <property type="entry name" value="tRNA_m1G_MTases_N"/>
</dbReference>
<feature type="active site" description="Proton acceptor" evidence="18">
    <location>
        <position position="1555"/>
    </location>
</feature>
<dbReference type="Pfam" id="PF09298">
    <property type="entry name" value="FAA_hydrolase_N"/>
    <property type="match status" value="1"/>
</dbReference>
<evidence type="ECO:0000256" key="13">
    <source>
        <dbReference type="ARBA" id="ARBA00022842"/>
    </source>
</evidence>
<reference evidence="24" key="2">
    <citation type="submission" date="2020-05" db="UniProtKB">
        <authorList>
            <consortium name="EnsemblMetazoa"/>
        </authorList>
    </citation>
    <scope>IDENTIFICATION</scope>
    <source>
        <strain evidence="24">MINIMUS1</strain>
    </source>
</reference>
<name>A0A182WHZ4_9DIPT</name>
<evidence type="ECO:0000259" key="21">
    <source>
        <dbReference type="Pfam" id="PF00588"/>
    </source>
</evidence>
<feature type="domain" description="Fumarylacetoacetase-like C-terminal" evidence="22">
    <location>
        <begin position="1548"/>
        <end position="1835"/>
    </location>
</feature>
<dbReference type="FunFam" id="3.90.850.10:FF:000004">
    <property type="entry name" value="Fumarylacetoacetase"/>
    <property type="match status" value="1"/>
</dbReference>
<feature type="binding site" evidence="20">
    <location>
        <position position="1623"/>
    </location>
    <ligand>
        <name>Ca(2+)</name>
        <dbReference type="ChEBI" id="CHEBI:29108"/>
    </ligand>
</feature>
<evidence type="ECO:0000256" key="6">
    <source>
        <dbReference type="ARBA" id="ARBA00012094"/>
    </source>
</evidence>
<comment type="cofactor">
    <cofactor evidence="2 20">
        <name>Ca(2+)</name>
        <dbReference type="ChEBI" id="CHEBI:29108"/>
    </cofactor>
</comment>
<evidence type="ECO:0000256" key="2">
    <source>
        <dbReference type="ARBA" id="ARBA00001913"/>
    </source>
</evidence>
<dbReference type="GO" id="GO:0003723">
    <property type="term" value="F:RNA binding"/>
    <property type="evidence" value="ECO:0007669"/>
    <property type="project" value="InterPro"/>
</dbReference>
<evidence type="ECO:0000256" key="20">
    <source>
        <dbReference type="PIRSR" id="PIRSR605959-3"/>
    </source>
</evidence>
<keyword evidence="13 20" id="KW-0460">Magnesium</keyword>
<dbReference type="GO" id="GO:0046872">
    <property type="term" value="F:metal ion binding"/>
    <property type="evidence" value="ECO:0007669"/>
    <property type="project" value="UniProtKB-KW"/>
</dbReference>
<feature type="binding site" evidence="19">
    <location>
        <position position="1564"/>
    </location>
    <ligand>
        <name>substrate</name>
    </ligand>
</feature>
<dbReference type="Gene3D" id="3.40.1280.10">
    <property type="match status" value="1"/>
</dbReference>
<dbReference type="GO" id="GO:0016423">
    <property type="term" value="F:tRNA (guanine) methyltransferase activity"/>
    <property type="evidence" value="ECO:0007669"/>
    <property type="project" value="InterPro"/>
</dbReference>
<dbReference type="PANTHER" id="PTHR43069:SF2">
    <property type="entry name" value="FUMARYLACETOACETASE"/>
    <property type="match status" value="1"/>
</dbReference>
<dbReference type="EC" id="3.7.1.2" evidence="6"/>
<dbReference type="Gene3D" id="3.90.850.10">
    <property type="entry name" value="Fumarylacetoacetase-like, C-terminal domain"/>
    <property type="match status" value="1"/>
</dbReference>
<dbReference type="Gene3D" id="2.30.30.230">
    <property type="entry name" value="Fumarylacetoacetase, N-terminal domain"/>
    <property type="match status" value="1"/>
</dbReference>
<keyword evidence="14" id="KW-0828">Tyrosine catabolism</keyword>
<evidence type="ECO:0000256" key="10">
    <source>
        <dbReference type="ARBA" id="ARBA00022723"/>
    </source>
</evidence>
<dbReference type="InterPro" id="IPR029028">
    <property type="entry name" value="Alpha/beta_knot_MTases"/>
</dbReference>
<dbReference type="GO" id="GO:0030488">
    <property type="term" value="P:tRNA methylation"/>
    <property type="evidence" value="ECO:0007669"/>
    <property type="project" value="InterPro"/>
</dbReference>
<evidence type="ECO:0000313" key="24">
    <source>
        <dbReference type="EnsemblMetazoa" id="AMIN009998-PA"/>
    </source>
</evidence>
<feature type="binding site" evidence="20">
    <location>
        <position position="1676"/>
    </location>
    <ligand>
        <name>Mg(2+)</name>
        <dbReference type="ChEBI" id="CHEBI:18420"/>
    </ligand>
</feature>
<evidence type="ECO:0000256" key="5">
    <source>
        <dbReference type="ARBA" id="ARBA00010211"/>
    </source>
</evidence>
<evidence type="ECO:0000256" key="3">
    <source>
        <dbReference type="ARBA" id="ARBA00001946"/>
    </source>
</evidence>
<dbReference type="Pfam" id="PF01557">
    <property type="entry name" value="FAA_hydrolase"/>
    <property type="match status" value="1"/>
</dbReference>
<dbReference type="InterPro" id="IPR036462">
    <property type="entry name" value="Fumarylacetoacetase_N_sf"/>
</dbReference>
<comment type="catalytic activity">
    <reaction evidence="1">
        <text>4-fumarylacetoacetate + H2O = acetoacetate + fumarate + H(+)</text>
        <dbReference type="Rhea" id="RHEA:10244"/>
        <dbReference type="ChEBI" id="CHEBI:13705"/>
        <dbReference type="ChEBI" id="CHEBI:15377"/>
        <dbReference type="ChEBI" id="CHEBI:15378"/>
        <dbReference type="ChEBI" id="CHEBI:18034"/>
        <dbReference type="ChEBI" id="CHEBI:29806"/>
        <dbReference type="EC" id="3.7.1.2"/>
    </reaction>
</comment>
<dbReference type="VEuPathDB" id="VectorBase:AMIN009998"/>
<feature type="binding site" evidence="19">
    <location>
        <position position="1773"/>
    </location>
    <ligand>
        <name>substrate</name>
    </ligand>
</feature>
<evidence type="ECO:0000256" key="12">
    <source>
        <dbReference type="ARBA" id="ARBA00022837"/>
    </source>
</evidence>
<comment type="pathway">
    <text evidence="4">Amino-acid degradation; L-phenylalanine degradation; acetoacetate and fumarate from L-phenylalanine: step 6/6.</text>
</comment>
<feature type="binding site" evidence="19">
    <location>
        <position position="1663"/>
    </location>
    <ligand>
        <name>substrate</name>
    </ligand>
</feature>
<evidence type="ECO:0000256" key="8">
    <source>
        <dbReference type="ARBA" id="ARBA00022603"/>
    </source>
</evidence>
<comment type="cofactor">
    <cofactor evidence="3 20">
        <name>Mg(2+)</name>
        <dbReference type="ChEBI" id="CHEBI:18420"/>
    </cofactor>
</comment>
<evidence type="ECO:0000256" key="7">
    <source>
        <dbReference type="ARBA" id="ARBA00014741"/>
    </source>
</evidence>
<dbReference type="GO" id="GO:0004334">
    <property type="term" value="F:fumarylacetoacetase activity"/>
    <property type="evidence" value="ECO:0007669"/>
    <property type="project" value="UniProtKB-EC"/>
</dbReference>
<dbReference type="Proteomes" id="UP000075920">
    <property type="component" value="Unassembled WGS sequence"/>
</dbReference>
<dbReference type="InterPro" id="IPR044748">
    <property type="entry name" value="Trm3/TARBP1_C"/>
</dbReference>
<comment type="similarity">
    <text evidence="5">Belongs to the FAH family.</text>
</comment>
<evidence type="ECO:0000256" key="14">
    <source>
        <dbReference type="ARBA" id="ARBA00022878"/>
    </source>
</evidence>